<organism evidence="10 11">
    <name type="scientific">OM182 bacterium</name>
    <dbReference type="NCBI Taxonomy" id="2510334"/>
    <lineage>
        <taxon>Bacteria</taxon>
        <taxon>Pseudomonadati</taxon>
        <taxon>Pseudomonadota</taxon>
        <taxon>Gammaproteobacteria</taxon>
        <taxon>OMG group</taxon>
        <taxon>OM182 clade</taxon>
    </lineage>
</organism>
<evidence type="ECO:0000256" key="1">
    <source>
        <dbReference type="ARBA" id="ARBA00004651"/>
    </source>
</evidence>
<evidence type="ECO:0000256" key="6">
    <source>
        <dbReference type="ARBA" id="ARBA00023136"/>
    </source>
</evidence>
<feature type="transmembrane region" description="Helical" evidence="7">
    <location>
        <begin position="274"/>
        <end position="297"/>
    </location>
</feature>
<dbReference type="Proteomes" id="UP000316199">
    <property type="component" value="Unassembled WGS sequence"/>
</dbReference>
<comment type="caution">
    <text evidence="10">The sequence shown here is derived from an EMBL/GenBank/DDBJ whole genome shotgun (WGS) entry which is preliminary data.</text>
</comment>
<gene>
    <name evidence="10" type="ORF">EVA68_01805</name>
</gene>
<evidence type="ECO:0000259" key="8">
    <source>
        <dbReference type="Pfam" id="PF02687"/>
    </source>
</evidence>
<name>A0A520S4E1_9GAMM</name>
<evidence type="ECO:0000256" key="2">
    <source>
        <dbReference type="ARBA" id="ARBA00005236"/>
    </source>
</evidence>
<proteinExistence type="inferred from homology"/>
<dbReference type="InterPro" id="IPR051447">
    <property type="entry name" value="Lipoprotein-release_system"/>
</dbReference>
<dbReference type="InterPro" id="IPR003838">
    <property type="entry name" value="ABC3_permease_C"/>
</dbReference>
<feature type="transmembrane region" description="Helical" evidence="7">
    <location>
        <begin position="373"/>
        <end position="396"/>
    </location>
</feature>
<keyword evidence="5 7" id="KW-1133">Transmembrane helix</keyword>
<protein>
    <submittedName>
        <fullName evidence="10">ABC transporter permease</fullName>
    </submittedName>
</protein>
<dbReference type="GO" id="GO:0098797">
    <property type="term" value="C:plasma membrane protein complex"/>
    <property type="evidence" value="ECO:0007669"/>
    <property type="project" value="TreeGrafter"/>
</dbReference>
<evidence type="ECO:0000256" key="4">
    <source>
        <dbReference type="ARBA" id="ARBA00022692"/>
    </source>
</evidence>
<comment type="subcellular location">
    <subcellularLocation>
        <location evidence="1">Cell membrane</location>
        <topology evidence="1">Multi-pass membrane protein</topology>
    </subcellularLocation>
</comment>
<feature type="transmembrane region" description="Helical" evidence="7">
    <location>
        <begin position="326"/>
        <end position="353"/>
    </location>
</feature>
<keyword evidence="3" id="KW-1003">Cell membrane</keyword>
<keyword evidence="4 7" id="KW-0812">Transmembrane</keyword>
<evidence type="ECO:0000313" key="10">
    <source>
        <dbReference type="EMBL" id="RZO77348.1"/>
    </source>
</evidence>
<evidence type="ECO:0000313" key="11">
    <source>
        <dbReference type="Proteomes" id="UP000316199"/>
    </source>
</evidence>
<dbReference type="Pfam" id="PF12704">
    <property type="entry name" value="MacB_PCD"/>
    <property type="match status" value="1"/>
</dbReference>
<feature type="domain" description="ABC3 transporter permease C-terminal" evidence="8">
    <location>
        <begin position="275"/>
        <end position="393"/>
    </location>
</feature>
<dbReference type="PANTHER" id="PTHR30489">
    <property type="entry name" value="LIPOPROTEIN-RELEASING SYSTEM TRANSMEMBRANE PROTEIN LOLE"/>
    <property type="match status" value="1"/>
</dbReference>
<reference evidence="10 11" key="1">
    <citation type="submission" date="2019-02" db="EMBL/GenBank/DDBJ databases">
        <title>Prokaryotic population dynamics and viral predation in marine succession experiment using metagenomics: the confinement effect.</title>
        <authorList>
            <person name="Haro-Moreno J.M."/>
            <person name="Rodriguez-Valera F."/>
            <person name="Lopez-Perez M."/>
        </authorList>
    </citation>
    <scope>NUCLEOTIDE SEQUENCE [LARGE SCALE GENOMIC DNA]</scope>
    <source>
        <strain evidence="10">MED-G157</strain>
    </source>
</reference>
<dbReference type="InterPro" id="IPR025857">
    <property type="entry name" value="MacB_PCD"/>
</dbReference>
<dbReference type="GO" id="GO:0044874">
    <property type="term" value="P:lipoprotein localization to outer membrane"/>
    <property type="evidence" value="ECO:0007669"/>
    <property type="project" value="TreeGrafter"/>
</dbReference>
<evidence type="ECO:0000256" key="5">
    <source>
        <dbReference type="ARBA" id="ARBA00022989"/>
    </source>
</evidence>
<dbReference type="Pfam" id="PF02687">
    <property type="entry name" value="FtsX"/>
    <property type="match status" value="1"/>
</dbReference>
<dbReference type="EMBL" id="SHAG01000003">
    <property type="protein sequence ID" value="RZO77348.1"/>
    <property type="molecule type" value="Genomic_DNA"/>
</dbReference>
<keyword evidence="6 7" id="KW-0472">Membrane</keyword>
<comment type="similarity">
    <text evidence="2">Belongs to the ABC-4 integral membrane protein family. LolC/E subfamily.</text>
</comment>
<evidence type="ECO:0000256" key="7">
    <source>
        <dbReference type="SAM" id="Phobius"/>
    </source>
</evidence>
<evidence type="ECO:0000259" key="9">
    <source>
        <dbReference type="Pfam" id="PF12704"/>
    </source>
</evidence>
<sequence length="410" mass="45109">MMILKLAFRNILRQKRRSLLTGLSMTGGFVISVFSFSLTEGTYGNAIDFFTRNHTGHIQIHAGDYHKRPKVYKTIEGLDSIEALLGTENRIKSFSPRVFAPALAYSGSETSIVSVIGVNPLLESKTSRLKEKVQSGKYFDQKMTESGFFKVMIGAGVSRTLDIGVGDEIVLISQGADGSTANDLFEVVATVGNKSSFDNMVVYLPLGAAQEFLSIYDEVHEYALLTDDVSKSRTIANSFQEDIDHVVDGLTVSPWQVVESSFYKSMRADQQGNYFILGIIIFLVCIGVLNTVLMSVLERTREFGVLRAIGSRPVDIFKLIFIETMLLTTLSILFGLILTIPLLIFLTQVGFLLPQPIDMGGVQLYELKGTVSSIVLIIPALIIYIFSSLVTIIPGLRACTITPRSAMSSH</sequence>
<feature type="domain" description="MacB-like periplasmic core" evidence="9">
    <location>
        <begin position="18"/>
        <end position="226"/>
    </location>
</feature>
<dbReference type="AlphaFoldDB" id="A0A520S4E1"/>
<accession>A0A520S4E1</accession>
<dbReference type="PANTHER" id="PTHR30489:SF0">
    <property type="entry name" value="LIPOPROTEIN-RELEASING SYSTEM TRANSMEMBRANE PROTEIN LOLE"/>
    <property type="match status" value="1"/>
</dbReference>
<evidence type="ECO:0000256" key="3">
    <source>
        <dbReference type="ARBA" id="ARBA00022475"/>
    </source>
</evidence>